<comment type="caution">
    <text evidence="2">The sequence shown here is derived from an EMBL/GenBank/DDBJ whole genome shotgun (WGS) entry which is preliminary data.</text>
</comment>
<evidence type="ECO:0000313" key="2">
    <source>
        <dbReference type="EMBL" id="OGB89536.1"/>
    </source>
</evidence>
<organism evidence="2 3">
    <name type="scientific">candidate division WOR-1 bacterium RIFCSPHIGHO2_01_FULL_53_15</name>
    <dbReference type="NCBI Taxonomy" id="1802564"/>
    <lineage>
        <taxon>Bacteria</taxon>
        <taxon>Bacillati</taxon>
        <taxon>Saganbacteria</taxon>
    </lineage>
</organism>
<feature type="region of interest" description="Disordered" evidence="1">
    <location>
        <begin position="1"/>
        <end position="24"/>
    </location>
</feature>
<reference evidence="2 3" key="1">
    <citation type="journal article" date="2016" name="Nat. Commun.">
        <title>Thousands of microbial genomes shed light on interconnected biogeochemical processes in an aquifer system.</title>
        <authorList>
            <person name="Anantharaman K."/>
            <person name="Brown C.T."/>
            <person name="Hug L.A."/>
            <person name="Sharon I."/>
            <person name="Castelle C.J."/>
            <person name="Probst A.J."/>
            <person name="Thomas B.C."/>
            <person name="Singh A."/>
            <person name="Wilkins M.J."/>
            <person name="Karaoz U."/>
            <person name="Brodie E.L."/>
            <person name="Williams K.H."/>
            <person name="Hubbard S.S."/>
            <person name="Banfield J.F."/>
        </authorList>
    </citation>
    <scope>NUCLEOTIDE SEQUENCE [LARGE SCALE GENOMIC DNA]</scope>
</reference>
<name>A0A1F4Q116_UNCSA</name>
<dbReference type="AlphaFoldDB" id="A0A1F4Q116"/>
<sequence length="148" mass="16038">MASAKEIVDKNANLPQTPKNTAPVQAEKASLDDFFNDIATNVNFDVNTDQAENKDIDNVSVNTGFTATKGTVSFQYAHTRNYTRVQGFTDGFEVGPSEFQGQVNNRFSISVNFMPDFSQKSEPTPTNVASVPESPASARARIAALAVK</sequence>
<protein>
    <submittedName>
        <fullName evidence="2">Uncharacterized protein</fullName>
    </submittedName>
</protein>
<proteinExistence type="predicted"/>
<evidence type="ECO:0000256" key="1">
    <source>
        <dbReference type="SAM" id="MobiDB-lite"/>
    </source>
</evidence>
<feature type="compositionally biased region" description="Polar residues" evidence="1">
    <location>
        <begin position="13"/>
        <end position="23"/>
    </location>
</feature>
<evidence type="ECO:0000313" key="3">
    <source>
        <dbReference type="Proteomes" id="UP000178724"/>
    </source>
</evidence>
<dbReference type="Proteomes" id="UP000178724">
    <property type="component" value="Unassembled WGS sequence"/>
</dbReference>
<dbReference type="EMBL" id="METM01000023">
    <property type="protein sequence ID" value="OGB89536.1"/>
    <property type="molecule type" value="Genomic_DNA"/>
</dbReference>
<accession>A0A1F4Q116</accession>
<gene>
    <name evidence="2" type="ORF">A2625_01275</name>
</gene>